<dbReference type="GO" id="GO:0005524">
    <property type="term" value="F:ATP binding"/>
    <property type="evidence" value="ECO:0007669"/>
    <property type="project" value="UniProtKB-KW"/>
</dbReference>
<keyword evidence="5" id="KW-0067">ATP-binding</keyword>
<dbReference type="InterPro" id="IPR004625">
    <property type="entry name" value="PyrdxlKinase"/>
</dbReference>
<dbReference type="NCBIfam" id="TIGR00687">
    <property type="entry name" value="pyridox_kin"/>
    <property type="match status" value="1"/>
</dbReference>
<dbReference type="OrthoDB" id="9800808at2"/>
<evidence type="ECO:0000256" key="2">
    <source>
        <dbReference type="ARBA" id="ARBA00022679"/>
    </source>
</evidence>
<evidence type="ECO:0000256" key="3">
    <source>
        <dbReference type="ARBA" id="ARBA00022741"/>
    </source>
</evidence>
<gene>
    <name evidence="7" type="primary">pdxK</name>
    <name evidence="7" type="ORF">DAI18_17415</name>
</gene>
<dbReference type="GO" id="GO:0009443">
    <property type="term" value="P:pyridoxal 5'-phosphate salvage"/>
    <property type="evidence" value="ECO:0007669"/>
    <property type="project" value="InterPro"/>
</dbReference>
<evidence type="ECO:0000256" key="5">
    <source>
        <dbReference type="ARBA" id="ARBA00022840"/>
    </source>
</evidence>
<proteinExistence type="predicted"/>
<dbReference type="KEGG" id="maer:DAI18_17415"/>
<keyword evidence="8" id="KW-1185">Reference proteome</keyword>
<dbReference type="Pfam" id="PF08543">
    <property type="entry name" value="Phos_pyr_kin"/>
    <property type="match status" value="1"/>
</dbReference>
<accession>A0A2S0PE54</accession>
<keyword evidence="2 7" id="KW-0808">Transferase</keyword>
<dbReference type="SUPFAM" id="SSF53613">
    <property type="entry name" value="Ribokinase-like"/>
    <property type="match status" value="1"/>
</dbReference>
<dbReference type="EMBL" id="CP028519">
    <property type="protein sequence ID" value="AVY95622.1"/>
    <property type="molecule type" value="Genomic_DNA"/>
</dbReference>
<dbReference type="CDD" id="cd01173">
    <property type="entry name" value="pyridoxal_pyridoxamine_kinase"/>
    <property type="match status" value="1"/>
</dbReference>
<dbReference type="GO" id="GO:0008478">
    <property type="term" value="F:pyridoxal kinase activity"/>
    <property type="evidence" value="ECO:0007669"/>
    <property type="project" value="UniProtKB-EC"/>
</dbReference>
<dbReference type="EC" id="2.7.1.35" evidence="1"/>
<dbReference type="PANTHER" id="PTHR10534:SF15">
    <property type="entry name" value="PYRIDOXINE_PYRIDOXAL_PYRIDOXAMINE KINASE"/>
    <property type="match status" value="1"/>
</dbReference>
<evidence type="ECO:0000256" key="4">
    <source>
        <dbReference type="ARBA" id="ARBA00022777"/>
    </source>
</evidence>
<dbReference type="NCBIfam" id="NF006034">
    <property type="entry name" value="PRK08176.1"/>
    <property type="match status" value="1"/>
</dbReference>
<dbReference type="Gene3D" id="3.40.1190.20">
    <property type="match status" value="1"/>
</dbReference>
<dbReference type="Proteomes" id="UP000244173">
    <property type="component" value="Chromosome"/>
</dbReference>
<reference evidence="7 8" key="1">
    <citation type="submission" date="2018-04" db="EMBL/GenBank/DDBJ databases">
        <title>Denitrifier Microvirgula.</title>
        <authorList>
            <person name="Anderson E."/>
            <person name="Jang J."/>
            <person name="Ishii S."/>
        </authorList>
    </citation>
    <scope>NUCLEOTIDE SEQUENCE [LARGE SCALE GENOMIC DNA]</scope>
    <source>
        <strain evidence="7 8">BE2.4</strain>
    </source>
</reference>
<dbReference type="RefSeq" id="WP_107890039.1">
    <property type="nucleotide sequence ID" value="NZ_CP028519.1"/>
</dbReference>
<protein>
    <recommendedName>
        <fullName evidence="1">pyridoxal kinase</fullName>
        <ecNumber evidence="1">2.7.1.35</ecNumber>
    </recommendedName>
</protein>
<evidence type="ECO:0000313" key="7">
    <source>
        <dbReference type="EMBL" id="AVY95622.1"/>
    </source>
</evidence>
<dbReference type="InterPro" id="IPR029056">
    <property type="entry name" value="Ribokinase-like"/>
</dbReference>
<evidence type="ECO:0000313" key="8">
    <source>
        <dbReference type="Proteomes" id="UP000244173"/>
    </source>
</evidence>
<dbReference type="GO" id="GO:0008902">
    <property type="term" value="F:hydroxymethylpyrimidine kinase activity"/>
    <property type="evidence" value="ECO:0007669"/>
    <property type="project" value="TreeGrafter"/>
</dbReference>
<evidence type="ECO:0000259" key="6">
    <source>
        <dbReference type="Pfam" id="PF08543"/>
    </source>
</evidence>
<dbReference type="STRING" id="1122240.GCA_000620105_01896"/>
<feature type="domain" description="Pyridoxamine kinase/Phosphomethylpyrimidine kinase" evidence="6">
    <location>
        <begin position="92"/>
        <end position="269"/>
    </location>
</feature>
<keyword evidence="4 7" id="KW-0418">Kinase</keyword>
<dbReference type="GO" id="GO:0005829">
    <property type="term" value="C:cytosol"/>
    <property type="evidence" value="ECO:0007669"/>
    <property type="project" value="TreeGrafter"/>
</dbReference>
<dbReference type="PANTHER" id="PTHR10534">
    <property type="entry name" value="PYRIDOXAL KINASE"/>
    <property type="match status" value="1"/>
</dbReference>
<sequence length="298" mass="31209">MRGDATLPGTAREPHPYLLDVVSVQSQVIYGRVGNNVAVPVLQGGGLSVAAVPTVLLSNTPHYSSVHGGAVPAEWLEGYLYDLGRRGALQRLRAVLVGYLGHPDHAAVLARWISRLQQEMPGLLVVVDPVIGDVDVGTYVAPGLVDAYCRYLLPLATGLTPNGYELAQLTGMPTGRQEEAMAAARQLLGARTRWVAVTSAAPAAWPDGQMGTALVTATESVTLRHARVDCACKGTGDLFAASLTASLLDGIALPDAVSLAGSRVVEVLEQTRAACCNELVLTPGRPLAGIHDIRATTP</sequence>
<keyword evidence="3" id="KW-0547">Nucleotide-binding</keyword>
<name>A0A2S0PE54_9NEIS</name>
<dbReference type="AlphaFoldDB" id="A0A2S0PE54"/>
<dbReference type="InterPro" id="IPR013749">
    <property type="entry name" value="PM/HMP-P_kinase-1"/>
</dbReference>
<evidence type="ECO:0000256" key="1">
    <source>
        <dbReference type="ARBA" id="ARBA00012104"/>
    </source>
</evidence>
<organism evidence="7 8">
    <name type="scientific">Microvirgula aerodenitrificans</name>
    <dbReference type="NCBI Taxonomy" id="57480"/>
    <lineage>
        <taxon>Bacteria</taxon>
        <taxon>Pseudomonadati</taxon>
        <taxon>Pseudomonadota</taxon>
        <taxon>Betaproteobacteria</taxon>
        <taxon>Neisseriales</taxon>
        <taxon>Aquaspirillaceae</taxon>
        <taxon>Microvirgula</taxon>
    </lineage>
</organism>